<dbReference type="Proteomes" id="UP001197847">
    <property type="component" value="Unassembled WGS sequence"/>
</dbReference>
<dbReference type="GO" id="GO:0003677">
    <property type="term" value="F:DNA binding"/>
    <property type="evidence" value="ECO:0007669"/>
    <property type="project" value="UniProtKB-KW"/>
</dbReference>
<feature type="transmembrane region" description="Helical" evidence="2">
    <location>
        <begin position="120"/>
        <end position="142"/>
    </location>
</feature>
<dbReference type="Pfam" id="PF01381">
    <property type="entry name" value="HTH_3"/>
    <property type="match status" value="1"/>
</dbReference>
<accession>A0AAW4WUU7</accession>
<dbReference type="SUPFAM" id="SSF47413">
    <property type="entry name" value="lambda repressor-like DNA-binding domains"/>
    <property type="match status" value="1"/>
</dbReference>
<evidence type="ECO:0000259" key="3">
    <source>
        <dbReference type="PROSITE" id="PS50943"/>
    </source>
</evidence>
<dbReference type="EMBL" id="JAJFBX010000022">
    <property type="protein sequence ID" value="MCC2747966.1"/>
    <property type="molecule type" value="Genomic_DNA"/>
</dbReference>
<dbReference type="RefSeq" id="WP_173848990.1">
    <property type="nucleotide sequence ID" value="NZ_JAAISB010000006.1"/>
</dbReference>
<keyword evidence="2" id="KW-0472">Membrane</keyword>
<evidence type="ECO:0000256" key="2">
    <source>
        <dbReference type="SAM" id="Phobius"/>
    </source>
</evidence>
<keyword evidence="2" id="KW-1133">Transmembrane helix</keyword>
<keyword evidence="2" id="KW-0812">Transmembrane</keyword>
<organism evidence="4 5">
    <name type="scientific">Agathobacter rectalis</name>
    <dbReference type="NCBI Taxonomy" id="39491"/>
    <lineage>
        <taxon>Bacteria</taxon>
        <taxon>Bacillati</taxon>
        <taxon>Bacillota</taxon>
        <taxon>Clostridia</taxon>
        <taxon>Lachnospirales</taxon>
        <taxon>Lachnospiraceae</taxon>
        <taxon>Agathobacter</taxon>
    </lineage>
</organism>
<dbReference type="CDD" id="cd00093">
    <property type="entry name" value="HTH_XRE"/>
    <property type="match status" value="1"/>
</dbReference>
<dbReference type="PANTHER" id="PTHR46558:SF11">
    <property type="entry name" value="HTH-TYPE TRANSCRIPTIONAL REGULATOR XRE"/>
    <property type="match status" value="1"/>
</dbReference>
<evidence type="ECO:0000313" key="5">
    <source>
        <dbReference type="Proteomes" id="UP001197847"/>
    </source>
</evidence>
<dbReference type="InterPro" id="IPR001387">
    <property type="entry name" value="Cro/C1-type_HTH"/>
</dbReference>
<dbReference type="SMART" id="SM00530">
    <property type="entry name" value="HTH_XRE"/>
    <property type="match status" value="1"/>
</dbReference>
<dbReference type="PROSITE" id="PS50943">
    <property type="entry name" value="HTH_CROC1"/>
    <property type="match status" value="1"/>
</dbReference>
<dbReference type="PANTHER" id="PTHR46558">
    <property type="entry name" value="TRACRIPTIONAL REGULATORY PROTEIN-RELATED-RELATED"/>
    <property type="match status" value="1"/>
</dbReference>
<feature type="domain" description="HTH cro/C1-type" evidence="3">
    <location>
        <begin position="9"/>
        <end position="63"/>
    </location>
</feature>
<dbReference type="AlphaFoldDB" id="A0AAW4WUU7"/>
<evidence type="ECO:0000313" key="4">
    <source>
        <dbReference type="EMBL" id="MCC2747966.1"/>
    </source>
</evidence>
<proteinExistence type="predicted"/>
<reference evidence="4" key="1">
    <citation type="submission" date="2021-10" db="EMBL/GenBank/DDBJ databases">
        <title>Collection of gut derived symbiotic bacterial strains cultured from healthy donors.</title>
        <authorList>
            <person name="Lin H."/>
            <person name="Littmann E."/>
            <person name="Claire K."/>
            <person name="Pamer E."/>
        </authorList>
    </citation>
    <scope>NUCLEOTIDE SEQUENCE</scope>
    <source>
        <strain evidence="4">MSK.22.92</strain>
    </source>
</reference>
<comment type="caution">
    <text evidence="4">The sequence shown here is derived from an EMBL/GenBank/DDBJ whole genome shotgun (WGS) entry which is preliminary data.</text>
</comment>
<sequence>MEHDIGSKIKSARLEKKLTQEHVAELLGVSRQTISNWENEKSYPDIISVIKMSDCYEVSLDYLLKGEQTMKTYYEYLEESTNVVKSNTNRNKIITILSYMLVWAIAMIAFWFFISGSDAMGYSLVYLWILLPVTTFIVSFIIGKNDFWAKGKWALTLFFGVMYMLAEYGTFAMANNIAFNKLNAPEWGLVVAGVIISAIGMLMGSLLKKKRCK</sequence>
<gene>
    <name evidence="4" type="ORF">LK487_13160</name>
</gene>
<protein>
    <submittedName>
        <fullName evidence="4">Helix-turn-helix domain-containing protein</fullName>
    </submittedName>
</protein>
<keyword evidence="1" id="KW-0238">DNA-binding</keyword>
<feature type="transmembrane region" description="Helical" evidence="2">
    <location>
        <begin position="154"/>
        <end position="175"/>
    </location>
</feature>
<evidence type="ECO:0000256" key="1">
    <source>
        <dbReference type="ARBA" id="ARBA00023125"/>
    </source>
</evidence>
<feature type="transmembrane region" description="Helical" evidence="2">
    <location>
        <begin position="93"/>
        <end position="114"/>
    </location>
</feature>
<name>A0AAW4WUU7_9FIRM</name>
<dbReference type="InterPro" id="IPR010982">
    <property type="entry name" value="Lambda_DNA-bd_dom_sf"/>
</dbReference>
<dbReference type="Gene3D" id="1.10.260.40">
    <property type="entry name" value="lambda repressor-like DNA-binding domains"/>
    <property type="match status" value="1"/>
</dbReference>
<feature type="transmembrane region" description="Helical" evidence="2">
    <location>
        <begin position="187"/>
        <end position="207"/>
    </location>
</feature>